<dbReference type="AlphaFoldDB" id="F4PE69"/>
<dbReference type="InParanoid" id="F4PE69"/>
<name>F4PE69_BATDJ</name>
<dbReference type="OrthoDB" id="2106521at2759"/>
<protein>
    <submittedName>
        <fullName evidence="1">Uncharacterized protein</fullName>
    </submittedName>
</protein>
<dbReference type="RefSeq" id="XP_006682927.1">
    <property type="nucleotide sequence ID" value="XM_006682864.1"/>
</dbReference>
<dbReference type="HOGENOM" id="CLU_1916681_0_0_1"/>
<dbReference type="Proteomes" id="UP000007241">
    <property type="component" value="Unassembled WGS sequence"/>
</dbReference>
<dbReference type="GeneID" id="18244688"/>
<evidence type="ECO:0000313" key="2">
    <source>
        <dbReference type="Proteomes" id="UP000007241"/>
    </source>
</evidence>
<dbReference type="GO" id="GO:0000035">
    <property type="term" value="F:acyl binding"/>
    <property type="evidence" value="ECO:0000318"/>
    <property type="project" value="GO_Central"/>
</dbReference>
<keyword evidence="2" id="KW-1185">Reference proteome</keyword>
<evidence type="ECO:0000313" key="1">
    <source>
        <dbReference type="EMBL" id="EGF76600.1"/>
    </source>
</evidence>
<sequence length="132" mass="15348">MSPVQLMRLSCHKLVSVNSVRTTRIPTLTCTRSFINFPKKIPLVLTKRDVDIQVLELLHNYANDSDKVTMNANMIKDLLMDRYDRFGFYTDLIEKFDIDINPSRRFSRDLASAREASDWAASFLEQDGRLIF</sequence>
<proteinExistence type="predicted"/>
<accession>F4PE69</accession>
<reference evidence="1 2" key="1">
    <citation type="submission" date="2009-12" db="EMBL/GenBank/DDBJ databases">
        <title>The draft genome of Batrachochytrium dendrobatidis.</title>
        <authorList>
            <consortium name="US DOE Joint Genome Institute (JGI-PGF)"/>
            <person name="Kuo A."/>
            <person name="Salamov A."/>
            <person name="Schmutz J."/>
            <person name="Lucas S."/>
            <person name="Pitluck S."/>
            <person name="Rosenblum E."/>
            <person name="Stajich J."/>
            <person name="Eisen M."/>
            <person name="Grigoriev I.V."/>
        </authorList>
    </citation>
    <scope>NUCLEOTIDE SEQUENCE [LARGE SCALE GENOMIC DNA]</scope>
    <source>
        <strain evidence="2">JAM81 / FGSC 10211</strain>
    </source>
</reference>
<gene>
    <name evidence="1" type="ORF">BATDEDRAFT_92603</name>
</gene>
<dbReference type="Gene3D" id="1.10.1200.10">
    <property type="entry name" value="ACP-like"/>
    <property type="match status" value="1"/>
</dbReference>
<dbReference type="EMBL" id="GL882896">
    <property type="protein sequence ID" value="EGF76600.1"/>
    <property type="molecule type" value="Genomic_DNA"/>
</dbReference>
<dbReference type="GO" id="GO:0005739">
    <property type="term" value="C:mitochondrion"/>
    <property type="evidence" value="ECO:0000318"/>
    <property type="project" value="GO_Central"/>
</dbReference>
<dbReference type="GO" id="GO:0000036">
    <property type="term" value="F:acyl carrier activity"/>
    <property type="evidence" value="ECO:0000318"/>
    <property type="project" value="GO_Central"/>
</dbReference>
<organism evidence="1 2">
    <name type="scientific">Batrachochytrium dendrobatidis (strain JAM81 / FGSC 10211)</name>
    <name type="common">Frog chytrid fungus</name>
    <dbReference type="NCBI Taxonomy" id="684364"/>
    <lineage>
        <taxon>Eukaryota</taxon>
        <taxon>Fungi</taxon>
        <taxon>Fungi incertae sedis</taxon>
        <taxon>Chytridiomycota</taxon>
        <taxon>Chytridiomycota incertae sedis</taxon>
        <taxon>Chytridiomycetes</taxon>
        <taxon>Rhizophydiales</taxon>
        <taxon>Rhizophydiales incertae sedis</taxon>
        <taxon>Batrachochytrium</taxon>
    </lineage>
</organism>
<dbReference type="InterPro" id="IPR036736">
    <property type="entry name" value="ACP-like_sf"/>
</dbReference>